<name>A0A6C0AEY0_9ZZZZ</name>
<proteinExistence type="predicted"/>
<evidence type="ECO:0000313" key="1">
    <source>
        <dbReference type="EMBL" id="QHS77925.1"/>
    </source>
</evidence>
<dbReference type="AlphaFoldDB" id="A0A6C0AEY0"/>
<dbReference type="EMBL" id="MN740593">
    <property type="protein sequence ID" value="QHS77925.1"/>
    <property type="molecule type" value="Genomic_DNA"/>
</dbReference>
<accession>A0A6C0AEY0</accession>
<organism evidence="1">
    <name type="scientific">viral metagenome</name>
    <dbReference type="NCBI Taxonomy" id="1070528"/>
    <lineage>
        <taxon>unclassified sequences</taxon>
        <taxon>metagenomes</taxon>
        <taxon>organismal metagenomes</taxon>
    </lineage>
</organism>
<protein>
    <submittedName>
        <fullName evidence="1">Uncharacterized protein</fullName>
    </submittedName>
</protein>
<reference evidence="1" key="1">
    <citation type="journal article" date="2020" name="Nature">
        <title>Giant virus diversity and host interactions through global metagenomics.</title>
        <authorList>
            <person name="Schulz F."/>
            <person name="Roux S."/>
            <person name="Paez-Espino D."/>
            <person name="Jungbluth S."/>
            <person name="Walsh D.A."/>
            <person name="Denef V.J."/>
            <person name="McMahon K.D."/>
            <person name="Konstantinidis K.T."/>
            <person name="Eloe-Fadrosh E.A."/>
            <person name="Kyrpides N.C."/>
            <person name="Woyke T."/>
        </authorList>
    </citation>
    <scope>NUCLEOTIDE SEQUENCE</scope>
    <source>
        <strain evidence="1">GVMAG-S-1021933-23</strain>
    </source>
</reference>
<sequence length="30" mass="3951">MKYILVEKIYFFRETKKYKKIYYSRKNKKL</sequence>